<comment type="caution">
    <text evidence="10">The sequence shown here is derived from an EMBL/GenBank/DDBJ whole genome shotgun (WGS) entry which is preliminary data.</text>
</comment>
<keyword evidence="3 7" id="KW-0812">Transmembrane</keyword>
<dbReference type="SUPFAM" id="SSF144091">
    <property type="entry name" value="Rhomboid-like"/>
    <property type="match status" value="1"/>
</dbReference>
<proteinExistence type="inferred from homology"/>
<dbReference type="eggNOG" id="COG0705">
    <property type="taxonomic scope" value="Bacteria"/>
</dbReference>
<evidence type="ECO:0000256" key="5">
    <source>
        <dbReference type="ARBA" id="ARBA00022989"/>
    </source>
</evidence>
<dbReference type="InterPro" id="IPR022764">
    <property type="entry name" value="Peptidase_S54_rhomboid_dom"/>
</dbReference>
<evidence type="ECO:0000256" key="6">
    <source>
        <dbReference type="ARBA" id="ARBA00023136"/>
    </source>
</evidence>
<dbReference type="GO" id="GO:0004252">
    <property type="term" value="F:serine-type endopeptidase activity"/>
    <property type="evidence" value="ECO:0007669"/>
    <property type="project" value="InterPro"/>
</dbReference>
<dbReference type="Pfam" id="PF01694">
    <property type="entry name" value="Rhomboid"/>
    <property type="match status" value="1"/>
</dbReference>
<sequence length="290" mass="32848">MTSLNQDIQNKLNNLNVFEKLIGINLVVFVIGLILRPILSLQNSLSWLELPSDFTAFITQPWSLISYAFAHYDFWHIVFNMLWLYFIGRMFLNLFNIKLGLNLYFLGAICGGLLYLLGYNLLPSFFSSNTRLVGASAAVRALLIFICVYMPYMSVRLITFNIKLWHVAVVIVGLDVVGLFGLNAGGSLAHLGGSLLGYFYAEQLKKGTDIGKGFEKLMDAFMGLFKKGKTSPLKTVHRKKSSEKMGGYPKEEFKEFNQQKRIDIILDKISKSGYDSLTKEEKEFLFRAGK</sequence>
<feature type="transmembrane region" description="Helical" evidence="7">
    <location>
        <begin position="164"/>
        <end position="182"/>
    </location>
</feature>
<dbReference type="PANTHER" id="PTHR43731">
    <property type="entry name" value="RHOMBOID PROTEASE"/>
    <property type="match status" value="1"/>
</dbReference>
<feature type="transmembrane region" description="Helical" evidence="7">
    <location>
        <begin position="132"/>
        <end position="152"/>
    </location>
</feature>
<accession>A0A084TNM4</accession>
<dbReference type="AlphaFoldDB" id="A0A084TNM4"/>
<evidence type="ECO:0000313" key="11">
    <source>
        <dbReference type="Proteomes" id="UP000028521"/>
    </source>
</evidence>
<feature type="transmembrane region" description="Helical" evidence="7">
    <location>
        <begin position="74"/>
        <end position="92"/>
    </location>
</feature>
<protein>
    <submittedName>
        <fullName evidence="10">Protease</fullName>
    </submittedName>
</protein>
<evidence type="ECO:0000313" key="10">
    <source>
        <dbReference type="EMBL" id="KFB02310.1"/>
    </source>
</evidence>
<keyword evidence="5 7" id="KW-1133">Transmembrane helix</keyword>
<evidence type="ECO:0000256" key="3">
    <source>
        <dbReference type="ARBA" id="ARBA00022692"/>
    </source>
</evidence>
<dbReference type="RefSeq" id="WP_036118250.1">
    <property type="nucleotide sequence ID" value="NZ_BMET01000002.1"/>
</dbReference>
<evidence type="ECO:0000259" key="9">
    <source>
        <dbReference type="Pfam" id="PF20216"/>
    </source>
</evidence>
<dbReference type="OrthoDB" id="680602at2"/>
<reference evidence="10 11" key="1">
    <citation type="journal article" date="2014" name="Genome Announc.">
        <title>Draft Genome Sequence of the Algicidal Bacterium Mangrovimonas yunxiaonensis Strain LY01.</title>
        <authorList>
            <person name="Li Y."/>
            <person name="Zhu H."/>
            <person name="Li C."/>
            <person name="Zhang H."/>
            <person name="Chen Z."/>
            <person name="Zheng W."/>
            <person name="Xu H."/>
            <person name="Zheng T."/>
        </authorList>
    </citation>
    <scope>NUCLEOTIDE SEQUENCE [LARGE SCALE GENOMIC DNA]</scope>
    <source>
        <strain evidence="10 11">LY01</strain>
    </source>
</reference>
<feature type="domain" description="DUF6576" evidence="9">
    <location>
        <begin position="257"/>
        <end position="285"/>
    </location>
</feature>
<dbReference type="InterPro" id="IPR050925">
    <property type="entry name" value="Rhomboid_protease_S54"/>
</dbReference>
<evidence type="ECO:0000256" key="1">
    <source>
        <dbReference type="ARBA" id="ARBA00004141"/>
    </source>
</evidence>
<evidence type="ECO:0000256" key="7">
    <source>
        <dbReference type="SAM" id="Phobius"/>
    </source>
</evidence>
<evidence type="ECO:0000259" key="8">
    <source>
        <dbReference type="Pfam" id="PF01694"/>
    </source>
</evidence>
<gene>
    <name evidence="10" type="ORF">IA57_01345</name>
</gene>
<dbReference type="InterPro" id="IPR046483">
    <property type="entry name" value="DUF6576"/>
</dbReference>
<reference evidence="11" key="2">
    <citation type="submission" date="2014-07" db="EMBL/GenBank/DDBJ databases">
        <title>Genome sequence of Mangrovimonas yunxiaonensis.</title>
        <authorList>
            <person name="Li Y."/>
            <person name="Zheng T."/>
        </authorList>
    </citation>
    <scope>NUCLEOTIDE SEQUENCE [LARGE SCALE GENOMIC DNA]</scope>
    <source>
        <strain evidence="11">LY01</strain>
    </source>
</reference>
<dbReference type="Pfam" id="PF20216">
    <property type="entry name" value="DUF6576"/>
    <property type="match status" value="1"/>
</dbReference>
<dbReference type="Proteomes" id="UP000028521">
    <property type="component" value="Unassembled WGS sequence"/>
</dbReference>
<name>A0A084TNM4_9FLAO</name>
<dbReference type="PANTHER" id="PTHR43731:SF14">
    <property type="entry name" value="PRESENILIN-ASSOCIATED RHOMBOID-LIKE PROTEIN, MITOCHONDRIAL"/>
    <property type="match status" value="1"/>
</dbReference>
<feature type="domain" description="Peptidase S54 rhomboid" evidence="8">
    <location>
        <begin position="60"/>
        <end position="201"/>
    </location>
</feature>
<keyword evidence="11" id="KW-1185">Reference proteome</keyword>
<keyword evidence="4" id="KW-0378">Hydrolase</keyword>
<dbReference type="EMBL" id="JPFK01000002">
    <property type="protein sequence ID" value="KFB02310.1"/>
    <property type="molecule type" value="Genomic_DNA"/>
</dbReference>
<dbReference type="Gene3D" id="1.20.1540.10">
    <property type="entry name" value="Rhomboid-like"/>
    <property type="match status" value="1"/>
</dbReference>
<comment type="similarity">
    <text evidence="2">Belongs to the peptidase S54 family.</text>
</comment>
<feature type="transmembrane region" description="Helical" evidence="7">
    <location>
        <begin position="21"/>
        <end position="39"/>
    </location>
</feature>
<dbReference type="STRING" id="1197477.IA57_01345"/>
<dbReference type="InterPro" id="IPR035952">
    <property type="entry name" value="Rhomboid-like_sf"/>
</dbReference>
<evidence type="ECO:0000256" key="4">
    <source>
        <dbReference type="ARBA" id="ARBA00022801"/>
    </source>
</evidence>
<feature type="transmembrane region" description="Helical" evidence="7">
    <location>
        <begin position="104"/>
        <end position="126"/>
    </location>
</feature>
<keyword evidence="10" id="KW-0645">Protease</keyword>
<evidence type="ECO:0000256" key="2">
    <source>
        <dbReference type="ARBA" id="ARBA00009045"/>
    </source>
</evidence>
<dbReference type="GO" id="GO:0016020">
    <property type="term" value="C:membrane"/>
    <property type="evidence" value="ECO:0007669"/>
    <property type="project" value="UniProtKB-SubCell"/>
</dbReference>
<dbReference type="GO" id="GO:0006508">
    <property type="term" value="P:proteolysis"/>
    <property type="evidence" value="ECO:0007669"/>
    <property type="project" value="UniProtKB-KW"/>
</dbReference>
<keyword evidence="6 7" id="KW-0472">Membrane</keyword>
<organism evidence="10 11">
    <name type="scientific">Mangrovimonas yunxiaonensis</name>
    <dbReference type="NCBI Taxonomy" id="1197477"/>
    <lineage>
        <taxon>Bacteria</taxon>
        <taxon>Pseudomonadati</taxon>
        <taxon>Bacteroidota</taxon>
        <taxon>Flavobacteriia</taxon>
        <taxon>Flavobacteriales</taxon>
        <taxon>Flavobacteriaceae</taxon>
        <taxon>Mangrovimonas</taxon>
    </lineage>
</organism>
<comment type="subcellular location">
    <subcellularLocation>
        <location evidence="1">Membrane</location>
        <topology evidence="1">Multi-pass membrane protein</topology>
    </subcellularLocation>
</comment>